<evidence type="ECO:0000313" key="1">
    <source>
        <dbReference type="EnsemblMetazoa" id="GAUT050872-PA"/>
    </source>
</evidence>
<organism evidence="1 2">
    <name type="scientific">Glossina austeni</name>
    <name type="common">Savannah tsetse fly</name>
    <dbReference type="NCBI Taxonomy" id="7395"/>
    <lineage>
        <taxon>Eukaryota</taxon>
        <taxon>Metazoa</taxon>
        <taxon>Ecdysozoa</taxon>
        <taxon>Arthropoda</taxon>
        <taxon>Hexapoda</taxon>
        <taxon>Insecta</taxon>
        <taxon>Pterygota</taxon>
        <taxon>Neoptera</taxon>
        <taxon>Endopterygota</taxon>
        <taxon>Diptera</taxon>
        <taxon>Brachycera</taxon>
        <taxon>Muscomorpha</taxon>
        <taxon>Hippoboscoidea</taxon>
        <taxon>Glossinidae</taxon>
        <taxon>Glossina</taxon>
    </lineage>
</organism>
<name>A0A1A9VXL1_GLOAU</name>
<proteinExistence type="predicted"/>
<accession>A0A1A9VXL1</accession>
<dbReference type="Proteomes" id="UP000078200">
    <property type="component" value="Unassembled WGS sequence"/>
</dbReference>
<protein>
    <submittedName>
        <fullName evidence="1">Uncharacterized protein</fullName>
    </submittedName>
</protein>
<dbReference type="EnsemblMetazoa" id="GAUT050872-RA">
    <property type="protein sequence ID" value="GAUT050872-PA"/>
    <property type="gene ID" value="GAUT050872"/>
</dbReference>
<evidence type="ECO:0000313" key="2">
    <source>
        <dbReference type="Proteomes" id="UP000078200"/>
    </source>
</evidence>
<dbReference type="VEuPathDB" id="VectorBase:GAUT050872"/>
<keyword evidence="2" id="KW-1185">Reference proteome</keyword>
<reference evidence="1" key="1">
    <citation type="submission" date="2020-05" db="UniProtKB">
        <authorList>
            <consortium name="EnsemblMetazoa"/>
        </authorList>
    </citation>
    <scope>IDENTIFICATION</scope>
    <source>
        <strain evidence="1">TTRI</strain>
    </source>
</reference>
<sequence>MTVMSNPSQEGVYYKLSNSALNHPNLSFEHLSAREAFMTYTQTCLLILKLYYFNFPGILTRPTDSLVCEQKGVNSTFISFTINTAARFSHISYVVSEKVKQEILATIV</sequence>
<dbReference type="AlphaFoldDB" id="A0A1A9VXL1"/>